<protein>
    <recommendedName>
        <fullName evidence="2">Protein LTV1 homolog</fullName>
    </recommendedName>
</protein>
<feature type="compositionally biased region" description="Acidic residues" evidence="3">
    <location>
        <begin position="153"/>
        <end position="168"/>
    </location>
</feature>
<gene>
    <name evidence="4" type="ORF">PFISCL1PPCAC_19650</name>
</gene>
<keyword evidence="5" id="KW-1185">Reference proteome</keyword>
<evidence type="ECO:0000256" key="3">
    <source>
        <dbReference type="SAM" id="MobiDB-lite"/>
    </source>
</evidence>
<feature type="region of interest" description="Disordered" evidence="3">
    <location>
        <begin position="321"/>
        <end position="386"/>
    </location>
</feature>
<organism evidence="4 5">
    <name type="scientific">Pristionchus fissidentatus</name>
    <dbReference type="NCBI Taxonomy" id="1538716"/>
    <lineage>
        <taxon>Eukaryota</taxon>
        <taxon>Metazoa</taxon>
        <taxon>Ecdysozoa</taxon>
        <taxon>Nematoda</taxon>
        <taxon>Chromadorea</taxon>
        <taxon>Rhabditida</taxon>
        <taxon>Rhabditina</taxon>
        <taxon>Diplogasteromorpha</taxon>
        <taxon>Diplogasteroidea</taxon>
        <taxon>Neodiplogasteridae</taxon>
        <taxon>Pristionchus</taxon>
    </lineage>
</organism>
<reference evidence="4" key="1">
    <citation type="submission" date="2023-10" db="EMBL/GenBank/DDBJ databases">
        <title>Genome assembly of Pristionchus species.</title>
        <authorList>
            <person name="Yoshida K."/>
            <person name="Sommer R.J."/>
        </authorList>
    </citation>
    <scope>NUCLEOTIDE SEQUENCE</scope>
    <source>
        <strain evidence="4">RS5133</strain>
    </source>
</reference>
<feature type="compositionally biased region" description="Acidic residues" evidence="3">
    <location>
        <begin position="176"/>
        <end position="187"/>
    </location>
</feature>
<feature type="region of interest" description="Disordered" evidence="3">
    <location>
        <begin position="151"/>
        <end position="198"/>
    </location>
</feature>
<feature type="compositionally biased region" description="Acidic residues" evidence="3">
    <location>
        <begin position="327"/>
        <end position="344"/>
    </location>
</feature>
<sequence>VTHISRRRESSTMGKKQFIDKKFAKKFKLLPGSAVAQETPTEEFNATKEHIEEQRRYGVFYDDNYDYMQHMRARDEGNVLLSEDEIRSVIRAPPMPLMFTGGEKKVVFEADIENALEGDEEGSGDLEDDFIAMAGGVVEDRLLLPRMQRPLMDDDSDFEEDDDEDDEDFNRGYNEYDMEDEEEEEDENAHHGEDRDVDAAFEAMLEADYNEEQVGELEGEAADLGGGIEPSDSRVRKLVGEKRGVPEYDEDLAKKYVRDRMKYLEEHGEDETEEVEVDVCASKKMKWDCESFATQYSNCYNHPSLIKEGGLSRRAIKRLEKKNASIAEEENEDEDMEEDDEDDQSVCTTATTIRRRGETTEERKARKGAVKEMRRQRRVEKKENQTAFAVEHRKAVASRFGHIKTTPMV</sequence>
<dbReference type="PANTHER" id="PTHR21531">
    <property type="entry name" value="LOW-TEMPERATURE VIABILITY PROTEIN LTV1-RELATED"/>
    <property type="match status" value="1"/>
</dbReference>
<dbReference type="Proteomes" id="UP001432322">
    <property type="component" value="Unassembled WGS sequence"/>
</dbReference>
<dbReference type="PANTHER" id="PTHR21531:SF0">
    <property type="entry name" value="PROTEIN LTV1 HOMOLOG"/>
    <property type="match status" value="1"/>
</dbReference>
<feature type="non-terminal residue" evidence="4">
    <location>
        <position position="1"/>
    </location>
</feature>
<comment type="caution">
    <text evidence="4">The sequence shown here is derived from an EMBL/GenBank/DDBJ whole genome shotgun (WGS) entry which is preliminary data.</text>
</comment>
<dbReference type="GO" id="GO:0030688">
    <property type="term" value="C:preribosome, small subunit precursor"/>
    <property type="evidence" value="ECO:0007669"/>
    <property type="project" value="TreeGrafter"/>
</dbReference>
<evidence type="ECO:0000313" key="5">
    <source>
        <dbReference type="Proteomes" id="UP001432322"/>
    </source>
</evidence>
<feature type="compositionally biased region" description="Basic and acidic residues" evidence="3">
    <location>
        <begin position="188"/>
        <end position="198"/>
    </location>
</feature>
<comment type="similarity">
    <text evidence="1">Belongs to the LTV1 family.</text>
</comment>
<dbReference type="EMBL" id="BTSY01000005">
    <property type="protein sequence ID" value="GMT28353.1"/>
    <property type="molecule type" value="Genomic_DNA"/>
</dbReference>
<dbReference type="GO" id="GO:0005634">
    <property type="term" value="C:nucleus"/>
    <property type="evidence" value="ECO:0007669"/>
    <property type="project" value="TreeGrafter"/>
</dbReference>
<evidence type="ECO:0000256" key="2">
    <source>
        <dbReference type="ARBA" id="ARBA00021561"/>
    </source>
</evidence>
<evidence type="ECO:0000256" key="1">
    <source>
        <dbReference type="ARBA" id="ARBA00009078"/>
    </source>
</evidence>
<dbReference type="GO" id="GO:0005829">
    <property type="term" value="C:cytosol"/>
    <property type="evidence" value="ECO:0007669"/>
    <property type="project" value="TreeGrafter"/>
</dbReference>
<proteinExistence type="inferred from homology"/>
<feature type="compositionally biased region" description="Basic and acidic residues" evidence="3">
    <location>
        <begin position="355"/>
        <end position="373"/>
    </location>
</feature>
<dbReference type="GO" id="GO:0042274">
    <property type="term" value="P:ribosomal small subunit biogenesis"/>
    <property type="evidence" value="ECO:0007669"/>
    <property type="project" value="InterPro"/>
</dbReference>
<accession>A0AAV5WA04</accession>
<dbReference type="InterPro" id="IPR007307">
    <property type="entry name" value="Ltv1"/>
</dbReference>
<dbReference type="AlphaFoldDB" id="A0AAV5WA04"/>
<name>A0AAV5WA04_9BILA</name>
<evidence type="ECO:0000313" key="4">
    <source>
        <dbReference type="EMBL" id="GMT28353.1"/>
    </source>
</evidence>
<dbReference type="GO" id="GO:0000056">
    <property type="term" value="P:ribosomal small subunit export from nucleus"/>
    <property type="evidence" value="ECO:0007669"/>
    <property type="project" value="TreeGrafter"/>
</dbReference>
<dbReference type="Pfam" id="PF04180">
    <property type="entry name" value="LTV"/>
    <property type="match status" value="1"/>
</dbReference>